<evidence type="ECO:0000256" key="1">
    <source>
        <dbReference type="SAM" id="MobiDB-lite"/>
    </source>
</evidence>
<dbReference type="AlphaFoldDB" id="A0ABD3C5Z8"/>
<reference evidence="3" key="1">
    <citation type="journal article" date="2024" name="IScience">
        <title>Strigolactones Initiate the Formation of Haustorium-like Structures in Castilleja.</title>
        <authorList>
            <person name="Buerger M."/>
            <person name="Peterson D."/>
            <person name="Chory J."/>
        </authorList>
    </citation>
    <scope>NUCLEOTIDE SEQUENCE [LARGE SCALE GENOMIC DNA]</scope>
</reference>
<feature type="compositionally biased region" description="Basic and acidic residues" evidence="1">
    <location>
        <begin position="58"/>
        <end position="67"/>
    </location>
</feature>
<feature type="region of interest" description="Disordered" evidence="1">
    <location>
        <begin position="105"/>
        <end position="245"/>
    </location>
</feature>
<dbReference type="PANTHER" id="PTHR33871">
    <property type="entry name" value="OS05G0503100 PROTEIN-RELATED"/>
    <property type="match status" value="1"/>
</dbReference>
<feature type="compositionally biased region" description="Polar residues" evidence="1">
    <location>
        <begin position="105"/>
        <end position="114"/>
    </location>
</feature>
<accession>A0ABD3C5Z8</accession>
<dbReference type="PANTHER" id="PTHR33871:SF1">
    <property type="entry name" value="OS05G0503100 PROTEIN"/>
    <property type="match status" value="1"/>
</dbReference>
<dbReference type="Proteomes" id="UP001632038">
    <property type="component" value="Unassembled WGS sequence"/>
</dbReference>
<organism evidence="2 3">
    <name type="scientific">Castilleja foliolosa</name>
    <dbReference type="NCBI Taxonomy" id="1961234"/>
    <lineage>
        <taxon>Eukaryota</taxon>
        <taxon>Viridiplantae</taxon>
        <taxon>Streptophyta</taxon>
        <taxon>Embryophyta</taxon>
        <taxon>Tracheophyta</taxon>
        <taxon>Spermatophyta</taxon>
        <taxon>Magnoliopsida</taxon>
        <taxon>eudicotyledons</taxon>
        <taxon>Gunneridae</taxon>
        <taxon>Pentapetalae</taxon>
        <taxon>asterids</taxon>
        <taxon>lamiids</taxon>
        <taxon>Lamiales</taxon>
        <taxon>Orobanchaceae</taxon>
        <taxon>Pedicularideae</taxon>
        <taxon>Castillejinae</taxon>
        <taxon>Castilleja</taxon>
    </lineage>
</organism>
<comment type="caution">
    <text evidence="2">The sequence shown here is derived from an EMBL/GenBank/DDBJ whole genome shotgun (WGS) entry which is preliminary data.</text>
</comment>
<feature type="region of interest" description="Disordered" evidence="1">
    <location>
        <begin position="1"/>
        <end position="28"/>
    </location>
</feature>
<sequence>MGCCLSSRDHRHHEMDSIGGAPPTSPPHILDVETVKEVLLETPVTAVPNADERIKGLMSPESREWKEGAGVPPPSAAIRGGPDPEGKLDDEEIVSEVSEMFSYSESYSNATATAAQDKKLDGDEDEDGVVNQRPLVRARRGGAGGRGRGRSGERVVSRRTAAASPEKRGQVAPIMRSVRGKSKAGQPRNVASEESVRQGGAGDVSRRRSESPAGRRNASEEKSAAAGSRDPPNDDVPEEEGESLENPVVSLECFIFL</sequence>
<keyword evidence="3" id="KW-1185">Reference proteome</keyword>
<name>A0ABD3C5Z8_9LAMI</name>
<protein>
    <submittedName>
        <fullName evidence="2">Uncharacterized protein</fullName>
    </submittedName>
</protein>
<feature type="region of interest" description="Disordered" evidence="1">
    <location>
        <begin position="58"/>
        <end position="89"/>
    </location>
</feature>
<dbReference type="EMBL" id="JAVIJP010000053">
    <property type="protein sequence ID" value="KAL3624729.1"/>
    <property type="molecule type" value="Genomic_DNA"/>
</dbReference>
<evidence type="ECO:0000313" key="2">
    <source>
        <dbReference type="EMBL" id="KAL3624729.1"/>
    </source>
</evidence>
<evidence type="ECO:0000313" key="3">
    <source>
        <dbReference type="Proteomes" id="UP001632038"/>
    </source>
</evidence>
<proteinExistence type="predicted"/>
<gene>
    <name evidence="2" type="ORF">CASFOL_031397</name>
</gene>
<feature type="compositionally biased region" description="Acidic residues" evidence="1">
    <location>
        <begin position="233"/>
        <end position="243"/>
    </location>
</feature>